<name>B0P8L2_9FIRM</name>
<organism evidence="2 3">
    <name type="scientific">Anaerotruncus colihominis DSM 17241</name>
    <dbReference type="NCBI Taxonomy" id="445972"/>
    <lineage>
        <taxon>Bacteria</taxon>
        <taxon>Bacillati</taxon>
        <taxon>Bacillota</taxon>
        <taxon>Clostridia</taxon>
        <taxon>Eubacteriales</taxon>
        <taxon>Oscillospiraceae</taxon>
        <taxon>Anaerotruncus</taxon>
    </lineage>
</organism>
<evidence type="ECO:0000256" key="1">
    <source>
        <dbReference type="SAM" id="Phobius"/>
    </source>
</evidence>
<evidence type="ECO:0000313" key="2">
    <source>
        <dbReference type="EMBL" id="EDS12258.1"/>
    </source>
</evidence>
<feature type="transmembrane region" description="Helical" evidence="1">
    <location>
        <begin position="328"/>
        <end position="352"/>
    </location>
</feature>
<feature type="transmembrane region" description="Helical" evidence="1">
    <location>
        <begin position="158"/>
        <end position="176"/>
    </location>
</feature>
<keyword evidence="1" id="KW-0472">Membrane</keyword>
<dbReference type="EMBL" id="ABGD02000007">
    <property type="protein sequence ID" value="EDS12258.1"/>
    <property type="molecule type" value="Genomic_DNA"/>
</dbReference>
<keyword evidence="3" id="KW-1185">Reference proteome</keyword>
<keyword evidence="1" id="KW-0812">Transmembrane</keyword>
<dbReference type="AlphaFoldDB" id="B0P8L2"/>
<sequence length="372" mass="40635">MKKWPLWGFPQRPLFVQRKVLQPAAAVSLINAKGYMDKNFEYMQENITERTLYMWVFIPPGPARRKGGGHSFLRRGFVNRSGMCYDGKQRPVRPADWRAFLMGTKEYRMKKMEYYGRPMGALNLYMYLLLPAFVLYSAVMFVWRATVTSAQFASPAEFLTNLILLILATAALVSVYGADRYAFFSNVLFLPVLAVWRVLSTFSPSLFEPAAGAAAGAPSSAQTAIDSVIQNISMITQGVQTFAAGLPEGLQAAASRALEILSSASMGSGMGMMGGSMGDIGIGMMDAGMMGMDAGMMGVDGMAGEGAAAGGSLVAKLVGLFVKTGDDITLFVSTIECGLFVLLCLFFFFFFIKHAKFFLTPLDRFRARDELA</sequence>
<reference evidence="2" key="1">
    <citation type="submission" date="2007-11" db="EMBL/GenBank/DDBJ databases">
        <authorList>
            <person name="Fulton L."/>
            <person name="Clifton S."/>
            <person name="Fulton B."/>
            <person name="Xu J."/>
            <person name="Minx P."/>
            <person name="Pepin K.H."/>
            <person name="Johnson M."/>
            <person name="Thiruvilangam P."/>
            <person name="Bhonagiri V."/>
            <person name="Nash W.E."/>
            <person name="Mardis E.R."/>
            <person name="Wilson R.K."/>
        </authorList>
    </citation>
    <scope>NUCLEOTIDE SEQUENCE [LARGE SCALE GENOMIC DNA]</scope>
    <source>
        <strain evidence="2">DSM 17241</strain>
    </source>
</reference>
<dbReference type="Proteomes" id="UP000003803">
    <property type="component" value="Unassembled WGS sequence"/>
</dbReference>
<keyword evidence="1" id="KW-1133">Transmembrane helix</keyword>
<evidence type="ECO:0000313" key="3">
    <source>
        <dbReference type="Proteomes" id="UP000003803"/>
    </source>
</evidence>
<proteinExistence type="predicted"/>
<reference evidence="2" key="2">
    <citation type="submission" date="2013-09" db="EMBL/GenBank/DDBJ databases">
        <title>Draft genome sequence of Anaerotruncus colihominis(DSM 17241).</title>
        <authorList>
            <person name="Sudarsanam P."/>
            <person name="Ley R."/>
            <person name="Guruge J."/>
            <person name="Turnbaugh P.J."/>
            <person name="Mahowald M."/>
            <person name="Liep D."/>
            <person name="Gordon J."/>
        </authorList>
    </citation>
    <scope>NUCLEOTIDE SEQUENCE</scope>
    <source>
        <strain evidence="2">DSM 17241</strain>
    </source>
</reference>
<protein>
    <submittedName>
        <fullName evidence="2">Uncharacterized protein</fullName>
    </submittedName>
</protein>
<feature type="transmembrane region" description="Helical" evidence="1">
    <location>
        <begin position="181"/>
        <end position="199"/>
    </location>
</feature>
<gene>
    <name evidence="2" type="ORF">ANACOL_01101</name>
</gene>
<dbReference type="HOGENOM" id="CLU_743229_0_0_9"/>
<dbReference type="STRING" id="169435.ERS852551_00064"/>
<comment type="caution">
    <text evidence="2">The sequence shown here is derived from an EMBL/GenBank/DDBJ whole genome shotgun (WGS) entry which is preliminary data.</text>
</comment>
<feature type="transmembrane region" description="Helical" evidence="1">
    <location>
        <begin position="124"/>
        <end position="146"/>
    </location>
</feature>
<dbReference type="eggNOG" id="ENOG5033TBQ">
    <property type="taxonomic scope" value="Bacteria"/>
</dbReference>
<accession>B0P8L2</accession>